<dbReference type="CDD" id="cd02947">
    <property type="entry name" value="TRX_family"/>
    <property type="match status" value="1"/>
</dbReference>
<dbReference type="Proteomes" id="UP000276568">
    <property type="component" value="Unassembled WGS sequence"/>
</dbReference>
<organism evidence="12 13">
    <name type="scientific">Absicoccus porci</name>
    <dbReference type="NCBI Taxonomy" id="2486576"/>
    <lineage>
        <taxon>Bacteria</taxon>
        <taxon>Bacillati</taxon>
        <taxon>Bacillota</taxon>
        <taxon>Erysipelotrichia</taxon>
        <taxon>Erysipelotrichales</taxon>
        <taxon>Erysipelotrichaceae</taxon>
        <taxon>Absicoccus</taxon>
    </lineage>
</organism>
<dbReference type="PRINTS" id="PR00421">
    <property type="entry name" value="THIOREDOXIN"/>
</dbReference>
<dbReference type="SUPFAM" id="SSF52833">
    <property type="entry name" value="Thioredoxin-like"/>
    <property type="match status" value="1"/>
</dbReference>
<feature type="site" description="Contributes to redox potential value" evidence="9">
    <location>
        <position position="30"/>
    </location>
</feature>
<keyword evidence="3" id="KW-0813">Transport</keyword>
<keyword evidence="5 10" id="KW-1015">Disulfide bond</keyword>
<keyword evidence="6 10" id="KW-0676">Redox-active center</keyword>
<dbReference type="FunFam" id="3.40.30.10:FF:000001">
    <property type="entry name" value="Thioredoxin"/>
    <property type="match status" value="1"/>
</dbReference>
<dbReference type="InterPro" id="IPR036249">
    <property type="entry name" value="Thioredoxin-like_sf"/>
</dbReference>
<evidence type="ECO:0000256" key="1">
    <source>
        <dbReference type="ARBA" id="ARBA00008987"/>
    </source>
</evidence>
<evidence type="ECO:0000256" key="2">
    <source>
        <dbReference type="ARBA" id="ARBA00020570"/>
    </source>
</evidence>
<dbReference type="PANTHER" id="PTHR45663:SF11">
    <property type="entry name" value="GEO12009P1"/>
    <property type="match status" value="1"/>
</dbReference>
<dbReference type="OrthoDB" id="9790390at2"/>
<dbReference type="EMBL" id="RJQC01000002">
    <property type="protein sequence ID" value="RNM30626.1"/>
    <property type="molecule type" value="Genomic_DNA"/>
</dbReference>
<dbReference type="GO" id="GO:0005737">
    <property type="term" value="C:cytoplasm"/>
    <property type="evidence" value="ECO:0007669"/>
    <property type="project" value="TreeGrafter"/>
</dbReference>
<keyword evidence="13" id="KW-1185">Reference proteome</keyword>
<evidence type="ECO:0000313" key="13">
    <source>
        <dbReference type="Proteomes" id="UP000276568"/>
    </source>
</evidence>
<dbReference type="PROSITE" id="PS00194">
    <property type="entry name" value="THIOREDOXIN_1"/>
    <property type="match status" value="1"/>
</dbReference>
<evidence type="ECO:0000256" key="5">
    <source>
        <dbReference type="ARBA" id="ARBA00023157"/>
    </source>
</evidence>
<evidence type="ECO:0000256" key="4">
    <source>
        <dbReference type="ARBA" id="ARBA00022982"/>
    </source>
</evidence>
<comment type="similarity">
    <text evidence="1 8">Belongs to the thioredoxin family.</text>
</comment>
<dbReference type="PANTHER" id="PTHR45663">
    <property type="entry name" value="GEO12009P1"/>
    <property type="match status" value="1"/>
</dbReference>
<dbReference type="AlphaFoldDB" id="A0A3N0I220"/>
<evidence type="ECO:0000259" key="11">
    <source>
        <dbReference type="PROSITE" id="PS51352"/>
    </source>
</evidence>
<evidence type="ECO:0000256" key="3">
    <source>
        <dbReference type="ARBA" id="ARBA00022448"/>
    </source>
</evidence>
<evidence type="ECO:0000256" key="9">
    <source>
        <dbReference type="PIRSR" id="PIRSR000077-1"/>
    </source>
</evidence>
<dbReference type="PIRSF" id="PIRSF000077">
    <property type="entry name" value="Thioredoxin"/>
    <property type="match status" value="1"/>
</dbReference>
<gene>
    <name evidence="12" type="primary">trxA</name>
    <name evidence="12" type="ORF">EDX97_07550</name>
</gene>
<dbReference type="PROSITE" id="PS51352">
    <property type="entry name" value="THIOREDOXIN_2"/>
    <property type="match status" value="1"/>
</dbReference>
<protein>
    <recommendedName>
        <fullName evidence="2 7">Thioredoxin</fullName>
    </recommendedName>
</protein>
<proteinExistence type="inferred from homology"/>
<feature type="active site" description="Nucleophile" evidence="9">
    <location>
        <position position="31"/>
    </location>
</feature>
<accession>A0A3N0I220</accession>
<reference evidence="12 13" key="1">
    <citation type="submission" date="2018-11" db="EMBL/GenBank/DDBJ databases">
        <title>Clostridium sp. nov., a member of the family Erysipelotrichaceae isolated from pig faeces.</title>
        <authorList>
            <person name="Chang Y.-H."/>
        </authorList>
    </citation>
    <scope>NUCLEOTIDE SEQUENCE [LARGE SCALE GENOMIC DNA]</scope>
    <source>
        <strain evidence="12 13">YH-panp20</strain>
    </source>
</reference>
<dbReference type="InterPro" id="IPR013766">
    <property type="entry name" value="Thioredoxin_domain"/>
</dbReference>
<feature type="disulfide bond" description="Redox-active" evidence="10">
    <location>
        <begin position="28"/>
        <end position="31"/>
    </location>
</feature>
<evidence type="ECO:0000256" key="8">
    <source>
        <dbReference type="PIRNR" id="PIRNR000077"/>
    </source>
</evidence>
<feature type="site" description="Contributes to redox potential value" evidence="9">
    <location>
        <position position="29"/>
    </location>
</feature>
<keyword evidence="4" id="KW-0249">Electron transport</keyword>
<name>A0A3N0I220_9FIRM</name>
<evidence type="ECO:0000256" key="7">
    <source>
        <dbReference type="NCBIfam" id="TIGR01068"/>
    </source>
</evidence>
<dbReference type="Pfam" id="PF00085">
    <property type="entry name" value="Thioredoxin"/>
    <property type="match status" value="1"/>
</dbReference>
<dbReference type="GO" id="GO:0015035">
    <property type="term" value="F:protein-disulfide reductase activity"/>
    <property type="evidence" value="ECO:0007669"/>
    <property type="project" value="UniProtKB-UniRule"/>
</dbReference>
<dbReference type="InterPro" id="IPR005746">
    <property type="entry name" value="Thioredoxin"/>
</dbReference>
<dbReference type="Gene3D" id="3.40.30.10">
    <property type="entry name" value="Glutaredoxin"/>
    <property type="match status" value="1"/>
</dbReference>
<feature type="domain" description="Thioredoxin" evidence="11">
    <location>
        <begin position="1"/>
        <end position="103"/>
    </location>
</feature>
<dbReference type="NCBIfam" id="TIGR01068">
    <property type="entry name" value="thioredoxin"/>
    <property type="match status" value="1"/>
</dbReference>
<feature type="active site" description="Nucleophile" evidence="9">
    <location>
        <position position="28"/>
    </location>
</feature>
<comment type="caution">
    <text evidence="12">The sequence shown here is derived from an EMBL/GenBank/DDBJ whole genome shotgun (WGS) entry which is preliminary data.</text>
</comment>
<feature type="site" description="Deprotonates C-terminal active site Cys" evidence="9">
    <location>
        <position position="22"/>
    </location>
</feature>
<evidence type="ECO:0000256" key="6">
    <source>
        <dbReference type="ARBA" id="ARBA00023284"/>
    </source>
</evidence>
<sequence>MVNKVNTEQFNELMKEDAVLVDFSATWCGPCKMLTPIMASVSEKLAGKCKVVSVDVDESSDLAEKFGIMAVPTVILFKKGEQVNAFSGFIPEPKVLEFVENNL</sequence>
<dbReference type="InterPro" id="IPR017937">
    <property type="entry name" value="Thioredoxin_CS"/>
</dbReference>
<evidence type="ECO:0000313" key="12">
    <source>
        <dbReference type="EMBL" id="RNM30626.1"/>
    </source>
</evidence>
<evidence type="ECO:0000256" key="10">
    <source>
        <dbReference type="PIRSR" id="PIRSR000077-4"/>
    </source>
</evidence>